<dbReference type="EMBL" id="JADOUE010000001">
    <property type="protein sequence ID" value="MBG6122768.1"/>
    <property type="molecule type" value="Genomic_DNA"/>
</dbReference>
<accession>A0A931E1Y8</accession>
<dbReference type="Proteomes" id="UP000658613">
    <property type="component" value="Unassembled WGS sequence"/>
</dbReference>
<dbReference type="RefSeq" id="WP_196825105.1">
    <property type="nucleotide sequence ID" value="NZ_CP046980.1"/>
</dbReference>
<keyword evidence="2" id="KW-1185">Reference proteome</keyword>
<organism evidence="1 2">
    <name type="scientific">Corynebacterium aquatimens</name>
    <dbReference type="NCBI Taxonomy" id="1190508"/>
    <lineage>
        <taxon>Bacteria</taxon>
        <taxon>Bacillati</taxon>
        <taxon>Actinomycetota</taxon>
        <taxon>Actinomycetes</taxon>
        <taxon>Mycobacteriales</taxon>
        <taxon>Corynebacteriaceae</taxon>
        <taxon>Corynebacterium</taxon>
    </lineage>
</organism>
<protein>
    <submittedName>
        <fullName evidence="1">Uncharacterized protein</fullName>
    </submittedName>
</protein>
<reference evidence="1" key="1">
    <citation type="submission" date="2020-11" db="EMBL/GenBank/DDBJ databases">
        <title>Sequencing the genomes of 1000 actinobacteria strains.</title>
        <authorList>
            <person name="Klenk H.-P."/>
        </authorList>
    </citation>
    <scope>NUCLEOTIDE SEQUENCE</scope>
    <source>
        <strain evidence="1">DSM 45632</strain>
    </source>
</reference>
<comment type="caution">
    <text evidence="1">The sequence shown here is derived from an EMBL/GenBank/DDBJ whole genome shotgun (WGS) entry which is preliminary data.</text>
</comment>
<gene>
    <name evidence="1" type="ORF">IW254_001737</name>
</gene>
<evidence type="ECO:0000313" key="2">
    <source>
        <dbReference type="Proteomes" id="UP000658613"/>
    </source>
</evidence>
<proteinExistence type="predicted"/>
<sequence>MEHEQMPARRVGAWTFNEPCNAVLVTPSGVELGLTLDQEVAEQLGYNVHVPLAHDILSFDGDSAGTATVFAGSLFGADVDLGAPVEGAELTIAPNTEFTLWVTRDYEHVLLVTGTGALRAVDVRAIASHLDLPIPSRNPRESSVPAVAQLRAFLESIGLLSNDGMQVSISPYARSIYDRPDVVLANVADGFAEVYGLQTWEEILEWAGFETETLIDPEVVITPDNPEQVVDLFIGLGIFEPTSTRYRIEGTPDGRDFLTALLEFGTPN</sequence>
<name>A0A931E1Y8_9CORY</name>
<evidence type="ECO:0000313" key="1">
    <source>
        <dbReference type="EMBL" id="MBG6122768.1"/>
    </source>
</evidence>
<dbReference type="AlphaFoldDB" id="A0A931E1Y8"/>